<protein>
    <submittedName>
        <fullName evidence="1">Uncharacterized protein</fullName>
    </submittedName>
</protein>
<sequence>MIEPIFDEFGIQLCRSGISERIWAFFHSDPRQFKQEVTQYFELGYPGWLVVSANYQHRIIWLRDDRGRSM</sequence>
<comment type="caution">
    <text evidence="1">The sequence shown here is derived from an EMBL/GenBank/DDBJ whole genome shotgun (WGS) entry which is preliminary data.</text>
</comment>
<reference evidence="1 2" key="1">
    <citation type="submission" date="2018-09" db="EMBL/GenBank/DDBJ databases">
        <title>Paenibacillus aracenensis nov. sp. isolated from a cave in southern Spain.</title>
        <authorList>
            <person name="Jurado V."/>
            <person name="Gutierrez-Patricio S."/>
            <person name="Gonzalez-Pimentel J.L."/>
            <person name="Miller A.Z."/>
            <person name="Laiz L."/>
            <person name="Saiz-Jimenez C."/>
        </authorList>
    </citation>
    <scope>NUCLEOTIDE SEQUENCE [LARGE SCALE GENOMIC DNA]</scope>
    <source>
        <strain evidence="1 2">JCM 19203</strain>
    </source>
</reference>
<dbReference type="OrthoDB" id="2629395at2"/>
<dbReference type="EMBL" id="QXQB01000001">
    <property type="protein sequence ID" value="RJX40903.1"/>
    <property type="molecule type" value="Genomic_DNA"/>
</dbReference>
<evidence type="ECO:0000313" key="2">
    <source>
        <dbReference type="Proteomes" id="UP000267798"/>
    </source>
</evidence>
<dbReference type="Proteomes" id="UP000267798">
    <property type="component" value="Unassembled WGS sequence"/>
</dbReference>
<accession>A0A3A6Q023</accession>
<keyword evidence="2" id="KW-1185">Reference proteome</keyword>
<organism evidence="1 2">
    <name type="scientific">Paenibacillus pinisoli</name>
    <dbReference type="NCBI Taxonomy" id="1276110"/>
    <lineage>
        <taxon>Bacteria</taxon>
        <taxon>Bacillati</taxon>
        <taxon>Bacillota</taxon>
        <taxon>Bacilli</taxon>
        <taxon>Bacillales</taxon>
        <taxon>Paenibacillaceae</taxon>
        <taxon>Paenibacillus</taxon>
    </lineage>
</organism>
<dbReference type="AlphaFoldDB" id="A0A3A6Q023"/>
<evidence type="ECO:0000313" key="1">
    <source>
        <dbReference type="EMBL" id="RJX40903.1"/>
    </source>
</evidence>
<gene>
    <name evidence="1" type="ORF">D3P09_02465</name>
</gene>
<name>A0A3A6Q023_9BACL</name>
<proteinExistence type="predicted"/>